<dbReference type="PANTHER" id="PTHR31621:SF0">
    <property type="entry name" value="PROTEIN DMP6"/>
    <property type="match status" value="1"/>
</dbReference>
<keyword evidence="4" id="KW-1133">Transmembrane helix</keyword>
<keyword evidence="8" id="KW-1185">Reference proteome</keyword>
<dbReference type="GO" id="GO:0016020">
    <property type="term" value="C:membrane"/>
    <property type="evidence" value="ECO:0007669"/>
    <property type="project" value="UniProtKB-SubCell"/>
</dbReference>
<dbReference type="InterPro" id="IPR007770">
    <property type="entry name" value="DMP"/>
</dbReference>
<feature type="compositionally biased region" description="Basic and acidic residues" evidence="6">
    <location>
        <begin position="1"/>
        <end position="15"/>
    </location>
</feature>
<gene>
    <name evidence="7" type="ORF">NE237_001665</name>
</gene>
<keyword evidence="5" id="KW-0472">Membrane</keyword>
<sequence>MDEESNHHHDQDDQHLPLLIDSSTSSSDRSSSASESEATLIQKAISLTFQSTANLAHLLPTGTVLLFQLLSPIFSNQGQCDEGSRNLTAGLVIFCGLSCFLSSFTDSFRDDKGTVHYGIATKHGLWIIDETITVPPDQAPEYRLKIIDFLHAFMSTLVFAAIALFDQNVVNCFYPAPSEETMEVLTSLPIGVGMVGSAFFLKFPSTRHGIGFPLSSR</sequence>
<evidence type="ECO:0000313" key="7">
    <source>
        <dbReference type="EMBL" id="KAJ4976559.1"/>
    </source>
</evidence>
<dbReference type="GO" id="GO:0010256">
    <property type="term" value="P:endomembrane system organization"/>
    <property type="evidence" value="ECO:0007669"/>
    <property type="project" value="TreeGrafter"/>
</dbReference>
<evidence type="ECO:0000256" key="6">
    <source>
        <dbReference type="SAM" id="MobiDB-lite"/>
    </source>
</evidence>
<evidence type="ECO:0000256" key="4">
    <source>
        <dbReference type="ARBA" id="ARBA00022989"/>
    </source>
</evidence>
<dbReference type="AlphaFoldDB" id="A0A9Q0QYN6"/>
<feature type="compositionally biased region" description="Low complexity" evidence="6">
    <location>
        <begin position="21"/>
        <end position="33"/>
    </location>
</feature>
<evidence type="ECO:0000256" key="3">
    <source>
        <dbReference type="ARBA" id="ARBA00022692"/>
    </source>
</evidence>
<proteinExistence type="inferred from homology"/>
<accession>A0A9Q0QYN6</accession>
<protein>
    <submittedName>
        <fullName evidence="7">Uncharacterized protein</fullName>
    </submittedName>
</protein>
<keyword evidence="3" id="KW-0812">Transmembrane</keyword>
<evidence type="ECO:0000313" key="8">
    <source>
        <dbReference type="Proteomes" id="UP001141806"/>
    </source>
</evidence>
<organism evidence="7 8">
    <name type="scientific">Protea cynaroides</name>
    <dbReference type="NCBI Taxonomy" id="273540"/>
    <lineage>
        <taxon>Eukaryota</taxon>
        <taxon>Viridiplantae</taxon>
        <taxon>Streptophyta</taxon>
        <taxon>Embryophyta</taxon>
        <taxon>Tracheophyta</taxon>
        <taxon>Spermatophyta</taxon>
        <taxon>Magnoliopsida</taxon>
        <taxon>Proteales</taxon>
        <taxon>Proteaceae</taxon>
        <taxon>Protea</taxon>
    </lineage>
</organism>
<evidence type="ECO:0000256" key="2">
    <source>
        <dbReference type="ARBA" id="ARBA00008707"/>
    </source>
</evidence>
<dbReference type="Proteomes" id="UP001141806">
    <property type="component" value="Unassembled WGS sequence"/>
</dbReference>
<name>A0A9Q0QYN6_9MAGN</name>
<comment type="subcellular location">
    <subcellularLocation>
        <location evidence="1">Membrane</location>
        <topology evidence="1">Multi-pass membrane protein</topology>
    </subcellularLocation>
</comment>
<dbReference type="GO" id="GO:0005737">
    <property type="term" value="C:cytoplasm"/>
    <property type="evidence" value="ECO:0007669"/>
    <property type="project" value="UniProtKB-ARBA"/>
</dbReference>
<evidence type="ECO:0000256" key="1">
    <source>
        <dbReference type="ARBA" id="ARBA00004141"/>
    </source>
</evidence>
<dbReference type="EMBL" id="JAMYWD010000003">
    <property type="protein sequence ID" value="KAJ4976559.1"/>
    <property type="molecule type" value="Genomic_DNA"/>
</dbReference>
<dbReference type="OrthoDB" id="525686at2759"/>
<dbReference type="Pfam" id="PF05078">
    <property type="entry name" value="DUF679"/>
    <property type="match status" value="1"/>
</dbReference>
<evidence type="ECO:0000256" key="5">
    <source>
        <dbReference type="ARBA" id="ARBA00023136"/>
    </source>
</evidence>
<reference evidence="7" key="1">
    <citation type="journal article" date="2023" name="Plant J.">
        <title>The genome of the king protea, Protea cynaroides.</title>
        <authorList>
            <person name="Chang J."/>
            <person name="Duong T.A."/>
            <person name="Schoeman C."/>
            <person name="Ma X."/>
            <person name="Roodt D."/>
            <person name="Barker N."/>
            <person name="Li Z."/>
            <person name="Van de Peer Y."/>
            <person name="Mizrachi E."/>
        </authorList>
    </citation>
    <scope>NUCLEOTIDE SEQUENCE</scope>
    <source>
        <tissue evidence="7">Young leaves</tissue>
    </source>
</reference>
<feature type="region of interest" description="Disordered" evidence="6">
    <location>
        <begin position="1"/>
        <end position="33"/>
    </location>
</feature>
<dbReference type="PANTHER" id="PTHR31621">
    <property type="entry name" value="PROTEIN DMP3"/>
    <property type="match status" value="1"/>
</dbReference>
<comment type="similarity">
    <text evidence="2">Belongs to the plant DMP1 protein family.</text>
</comment>
<comment type="caution">
    <text evidence="7">The sequence shown here is derived from an EMBL/GenBank/DDBJ whole genome shotgun (WGS) entry which is preliminary data.</text>
</comment>